<evidence type="ECO:0000313" key="2">
    <source>
        <dbReference type="Proteomes" id="UP000023152"/>
    </source>
</evidence>
<dbReference type="InterPro" id="IPR016024">
    <property type="entry name" value="ARM-type_fold"/>
</dbReference>
<comment type="caution">
    <text evidence="1">The sequence shown here is derived from an EMBL/GenBank/DDBJ whole genome shotgun (WGS) entry which is preliminary data.</text>
</comment>
<dbReference type="Proteomes" id="UP000023152">
    <property type="component" value="Unassembled WGS sequence"/>
</dbReference>
<organism evidence="1 2">
    <name type="scientific">Reticulomyxa filosa</name>
    <dbReference type="NCBI Taxonomy" id="46433"/>
    <lineage>
        <taxon>Eukaryota</taxon>
        <taxon>Sar</taxon>
        <taxon>Rhizaria</taxon>
        <taxon>Retaria</taxon>
        <taxon>Foraminifera</taxon>
        <taxon>Monothalamids</taxon>
        <taxon>Reticulomyxidae</taxon>
        <taxon>Reticulomyxa</taxon>
    </lineage>
</organism>
<name>X6LVC7_RETFI</name>
<dbReference type="EMBL" id="ASPP01027964">
    <property type="protein sequence ID" value="ETO05574.1"/>
    <property type="molecule type" value="Genomic_DNA"/>
</dbReference>
<gene>
    <name evidence="1" type="ORF">RFI_31820</name>
</gene>
<dbReference type="SUPFAM" id="SSF48371">
    <property type="entry name" value="ARM repeat"/>
    <property type="match status" value="1"/>
</dbReference>
<protein>
    <submittedName>
        <fullName evidence="1">Uncharacterized protein</fullName>
    </submittedName>
</protein>
<evidence type="ECO:0000313" key="1">
    <source>
        <dbReference type="EMBL" id="ETO05574.1"/>
    </source>
</evidence>
<sequence>MALDKEQRSQVFTCLIQGLEYHIHRGLRRSCAFVLAKLTPMWDDGQFKQVFQCLIHTLKGDDPDRFLQAACVTALETLSSRLNQEQLTETLQVLLDRFKDKNMLIQKTCKKAFRALAVKADEIQWNFIFQCLTDGFQDKNGYSYQSSVDLLGEINTKLDKKIEATEVFKLLIGEFEKGNQPIRKIFAKAIGNLSPKLNEMQLNDAFDCLLSSLKNGDNSSIEAFEKIFTQLSETQIEEVFQELMVIFRNSADGNESNAICANALKELIARLNDKQLCSLTKQLLKRMETRPTRPVYNVLLAMTDDMWACVVKDMPQENKETSKQENCRIIDHISPRSKEEKRIDYDSAEILAFGLLLFNPRIRLDSSNDNGSLTALIHCYNKQAEWSIPKLQQIWDNFSKGGVPPPCLNKPEQVDINDSGNECQSTLLHATIDNRCWDGFRTCIKQGVDIDARYVTKNGLRSPFESVMGLYNSKNDKKENSELIDIAKWILKQRSIYPMKRIEYAIDYEKNQLTNEDGVIKDTDEKNYATILQRGAAFLLGTKQKDLQDTLIDSYDLYSEARKNVKAIILENSKQKRYDKGWDPLPFLTTRIFLLFEICVRLKRGKDLTELPMYMSSEEMISLLYKELQVQLTTYWDYITTGEFMGKCPGLGENWSCNVVDRLMELKPLSKNECCEISLVVGHKGHCIYLSLCKISDSIIVRVDNRWMKTVPSNTPHPRNEQRIQPYVVAYFPCNGKNIDRNKSWLKDYIKTATELKSANENDSMSHLYCSDKKINRLPPCEGDVSAIVNNWPYRPVQTDANNCYLRSHNVGYRIRTGDHIYEWLYDEERKSLIFKKANCTENNNEAMISHGSVLTGNTNRVMGGN</sequence>
<dbReference type="AlphaFoldDB" id="X6LVC7"/>
<dbReference type="Gene3D" id="1.25.10.10">
    <property type="entry name" value="Leucine-rich Repeat Variant"/>
    <property type="match status" value="1"/>
</dbReference>
<accession>X6LVC7</accession>
<keyword evidence="2" id="KW-1185">Reference proteome</keyword>
<proteinExistence type="predicted"/>
<reference evidence="1 2" key="1">
    <citation type="journal article" date="2013" name="Curr. Biol.">
        <title>The Genome of the Foraminiferan Reticulomyxa filosa.</title>
        <authorList>
            <person name="Glockner G."/>
            <person name="Hulsmann N."/>
            <person name="Schleicher M."/>
            <person name="Noegel A.A."/>
            <person name="Eichinger L."/>
            <person name="Gallinger C."/>
            <person name="Pawlowski J."/>
            <person name="Sierra R."/>
            <person name="Euteneuer U."/>
            <person name="Pillet L."/>
            <person name="Moustafa A."/>
            <person name="Platzer M."/>
            <person name="Groth M."/>
            <person name="Szafranski K."/>
            <person name="Schliwa M."/>
        </authorList>
    </citation>
    <scope>NUCLEOTIDE SEQUENCE [LARGE SCALE GENOMIC DNA]</scope>
</reference>
<dbReference type="InterPro" id="IPR011989">
    <property type="entry name" value="ARM-like"/>
</dbReference>